<gene>
    <name evidence="5" type="ORF">H9734_05550</name>
</gene>
<dbReference type="InterPro" id="IPR009057">
    <property type="entry name" value="Homeodomain-like_sf"/>
</dbReference>
<protein>
    <submittedName>
        <fullName evidence="5">AraC family transcriptional regulator</fullName>
    </submittedName>
</protein>
<dbReference type="GO" id="GO:0043565">
    <property type="term" value="F:sequence-specific DNA binding"/>
    <property type="evidence" value="ECO:0007669"/>
    <property type="project" value="InterPro"/>
</dbReference>
<dbReference type="InterPro" id="IPR018060">
    <property type="entry name" value="HTH_AraC"/>
</dbReference>
<accession>A0A9D1XDB3</accession>
<dbReference type="Pfam" id="PF12833">
    <property type="entry name" value="HTH_18"/>
    <property type="match status" value="1"/>
</dbReference>
<dbReference type="SUPFAM" id="SSF51215">
    <property type="entry name" value="Regulatory protein AraC"/>
    <property type="match status" value="1"/>
</dbReference>
<evidence type="ECO:0000256" key="2">
    <source>
        <dbReference type="ARBA" id="ARBA00023125"/>
    </source>
</evidence>
<keyword evidence="3" id="KW-0804">Transcription</keyword>
<sequence length="241" mass="27670">MILNGLCYRLRAGDLYLLRPFELHSTESRGAAFYERYLLNLPAVQMRELLTDAESRVLFGKLDSCVVHLEEDGMKKIQNLFQRLEQAGQREGFLAQKLLCAVALEFLIALTDVIGEKRATECVQGKYVSDEIITAIHYIQTHYREKITLDGVAETVHLSRYHFCRLFHQMTGATFLEYLYNIRLSTAHRLLTETALPLSEIAENCGFTSTAHLTRSFRGKYGMAPGRFRRVKLSENIEKNK</sequence>
<feature type="domain" description="HTH araC/xylS-type" evidence="4">
    <location>
        <begin position="133"/>
        <end position="231"/>
    </location>
</feature>
<dbReference type="PANTHER" id="PTHR43280:SF2">
    <property type="entry name" value="HTH-TYPE TRANSCRIPTIONAL REGULATOR EXSA"/>
    <property type="match status" value="1"/>
</dbReference>
<evidence type="ECO:0000256" key="3">
    <source>
        <dbReference type="ARBA" id="ARBA00023163"/>
    </source>
</evidence>
<evidence type="ECO:0000313" key="5">
    <source>
        <dbReference type="EMBL" id="HIX77046.1"/>
    </source>
</evidence>
<evidence type="ECO:0000256" key="1">
    <source>
        <dbReference type="ARBA" id="ARBA00023015"/>
    </source>
</evidence>
<dbReference type="Proteomes" id="UP000886890">
    <property type="component" value="Unassembled WGS sequence"/>
</dbReference>
<dbReference type="AlphaFoldDB" id="A0A9D1XDB3"/>
<dbReference type="Pfam" id="PF02311">
    <property type="entry name" value="AraC_binding"/>
    <property type="match status" value="1"/>
</dbReference>
<evidence type="ECO:0000259" key="4">
    <source>
        <dbReference type="PROSITE" id="PS01124"/>
    </source>
</evidence>
<dbReference type="SUPFAM" id="SSF46689">
    <property type="entry name" value="Homeodomain-like"/>
    <property type="match status" value="2"/>
</dbReference>
<keyword evidence="2" id="KW-0238">DNA-binding</keyword>
<dbReference type="Gene3D" id="1.10.10.60">
    <property type="entry name" value="Homeodomain-like"/>
    <property type="match status" value="2"/>
</dbReference>
<dbReference type="PROSITE" id="PS01124">
    <property type="entry name" value="HTH_ARAC_FAMILY_2"/>
    <property type="match status" value="1"/>
</dbReference>
<name>A0A9D1XDB3_9FIRM</name>
<keyword evidence="1" id="KW-0805">Transcription regulation</keyword>
<proteinExistence type="predicted"/>
<reference evidence="5" key="1">
    <citation type="journal article" date="2021" name="PeerJ">
        <title>Extensive microbial diversity within the chicken gut microbiome revealed by metagenomics and culture.</title>
        <authorList>
            <person name="Gilroy R."/>
            <person name="Ravi A."/>
            <person name="Getino M."/>
            <person name="Pursley I."/>
            <person name="Horton D.L."/>
            <person name="Alikhan N.F."/>
            <person name="Baker D."/>
            <person name="Gharbi K."/>
            <person name="Hall N."/>
            <person name="Watson M."/>
            <person name="Adriaenssens E.M."/>
            <person name="Foster-Nyarko E."/>
            <person name="Jarju S."/>
            <person name="Secka A."/>
            <person name="Antonio M."/>
            <person name="Oren A."/>
            <person name="Chaudhuri R.R."/>
            <person name="La Ragione R."/>
            <person name="Hildebrand F."/>
            <person name="Pallen M.J."/>
        </authorList>
    </citation>
    <scope>NUCLEOTIDE SEQUENCE</scope>
    <source>
        <strain evidence="5">CHK183-1962</strain>
    </source>
</reference>
<dbReference type="InterPro" id="IPR037923">
    <property type="entry name" value="HTH-like"/>
</dbReference>
<comment type="caution">
    <text evidence="5">The sequence shown here is derived from an EMBL/GenBank/DDBJ whole genome shotgun (WGS) entry which is preliminary data.</text>
</comment>
<dbReference type="EMBL" id="DXEK01000090">
    <property type="protein sequence ID" value="HIX77046.1"/>
    <property type="molecule type" value="Genomic_DNA"/>
</dbReference>
<evidence type="ECO:0000313" key="6">
    <source>
        <dbReference type="Proteomes" id="UP000886890"/>
    </source>
</evidence>
<organism evidence="5 6">
    <name type="scientific">Candidatus Fusicatenibacter merdavium</name>
    <dbReference type="NCBI Taxonomy" id="2838600"/>
    <lineage>
        <taxon>Bacteria</taxon>
        <taxon>Bacillati</taxon>
        <taxon>Bacillota</taxon>
        <taxon>Clostridia</taxon>
        <taxon>Lachnospirales</taxon>
        <taxon>Lachnospiraceae</taxon>
        <taxon>Fusicatenibacter</taxon>
    </lineage>
</organism>
<reference evidence="5" key="2">
    <citation type="submission" date="2021-04" db="EMBL/GenBank/DDBJ databases">
        <authorList>
            <person name="Gilroy R."/>
        </authorList>
    </citation>
    <scope>NUCLEOTIDE SEQUENCE</scope>
    <source>
        <strain evidence="5">CHK183-1962</strain>
    </source>
</reference>
<dbReference type="InterPro" id="IPR003313">
    <property type="entry name" value="AraC-bd"/>
</dbReference>
<dbReference type="GO" id="GO:0003700">
    <property type="term" value="F:DNA-binding transcription factor activity"/>
    <property type="evidence" value="ECO:0007669"/>
    <property type="project" value="InterPro"/>
</dbReference>
<dbReference type="PANTHER" id="PTHR43280">
    <property type="entry name" value="ARAC-FAMILY TRANSCRIPTIONAL REGULATOR"/>
    <property type="match status" value="1"/>
</dbReference>
<dbReference type="SMART" id="SM00342">
    <property type="entry name" value="HTH_ARAC"/>
    <property type="match status" value="1"/>
</dbReference>